<evidence type="ECO:0000313" key="2">
    <source>
        <dbReference type="EMBL" id="CCE26792.1"/>
    </source>
</evidence>
<feature type="region of interest" description="Disordered" evidence="1">
    <location>
        <begin position="852"/>
        <end position="874"/>
    </location>
</feature>
<feature type="region of interest" description="Disordered" evidence="1">
    <location>
        <begin position="383"/>
        <end position="405"/>
    </location>
</feature>
<dbReference type="Proteomes" id="UP000016801">
    <property type="component" value="Unassembled WGS sequence"/>
</dbReference>
<feature type="compositionally biased region" description="Basic and acidic residues" evidence="1">
    <location>
        <begin position="20"/>
        <end position="29"/>
    </location>
</feature>
<proteinExistence type="predicted"/>
<accession>M1VTX7</accession>
<comment type="caution">
    <text evidence="2">The sequence shown here is derived from an EMBL/GenBank/DDBJ whole genome shotgun (WGS) entry which is preliminary data.</text>
</comment>
<keyword evidence="3" id="KW-1185">Reference proteome</keyword>
<feature type="region of interest" description="Disordered" evidence="1">
    <location>
        <begin position="529"/>
        <end position="576"/>
    </location>
</feature>
<reference evidence="2 3" key="1">
    <citation type="journal article" date="2013" name="PLoS Genet.">
        <title>Plant-symbiotic fungi as chemical engineers: Multi-genome analysis of the Clavicipitaceae reveals dynamics of alkaloid loci.</title>
        <authorList>
            <person name="Schardl C.L."/>
            <person name="Young C.A."/>
            <person name="Hesse U."/>
            <person name="Amyotte S.G."/>
            <person name="Andreeva K."/>
            <person name="Calie P.J."/>
            <person name="Fleetwood D.J."/>
            <person name="Haws D.C."/>
            <person name="Moore N."/>
            <person name="Oeser B."/>
            <person name="Panaccione D.G."/>
            <person name="Schweri K.K."/>
            <person name="Voisey C.R."/>
            <person name="Farman M.L."/>
            <person name="Jaromczyk J.W."/>
            <person name="Roe B.A."/>
            <person name="O'Sullivan D.M."/>
            <person name="Scott B."/>
            <person name="Tudzynski P."/>
            <person name="An Z."/>
            <person name="Arnaoudova E.G."/>
            <person name="Bullock C.T."/>
            <person name="Charlton N.D."/>
            <person name="Chen L."/>
            <person name="Cox M."/>
            <person name="Dinkins R.D."/>
            <person name="Florea S."/>
            <person name="Glenn A.E."/>
            <person name="Gordon A."/>
            <person name="Gueldener U."/>
            <person name="Harris D.R."/>
            <person name="Hollin W."/>
            <person name="Jaromczyk J."/>
            <person name="Johnson R.D."/>
            <person name="Khan A.K."/>
            <person name="Leistner E."/>
            <person name="Leuchtmann A."/>
            <person name="Li C."/>
            <person name="Liu J."/>
            <person name="Liu J."/>
            <person name="Liu M."/>
            <person name="Mace W."/>
            <person name="Machado C."/>
            <person name="Nagabhyru P."/>
            <person name="Pan J."/>
            <person name="Schmid J."/>
            <person name="Sugawara K."/>
            <person name="Steiner U."/>
            <person name="Takach J.E."/>
            <person name="Tanaka E."/>
            <person name="Webb J.S."/>
            <person name="Wilson E.V."/>
            <person name="Wiseman J.L."/>
            <person name="Yoshida R."/>
            <person name="Zeng Z."/>
        </authorList>
    </citation>
    <scope>NUCLEOTIDE SEQUENCE [LARGE SCALE GENOMIC DNA]</scope>
    <source>
        <strain evidence="2 3">20.1</strain>
    </source>
</reference>
<dbReference type="AlphaFoldDB" id="M1VTX7"/>
<feature type="compositionally biased region" description="Basic and acidic residues" evidence="1">
    <location>
        <begin position="767"/>
        <end position="778"/>
    </location>
</feature>
<feature type="region of interest" description="Disordered" evidence="1">
    <location>
        <begin position="1"/>
        <end position="29"/>
    </location>
</feature>
<organism evidence="2 3">
    <name type="scientific">Claviceps purpurea (strain 20.1)</name>
    <name type="common">Ergot fungus</name>
    <name type="synonym">Sphacelia segetum</name>
    <dbReference type="NCBI Taxonomy" id="1111077"/>
    <lineage>
        <taxon>Eukaryota</taxon>
        <taxon>Fungi</taxon>
        <taxon>Dikarya</taxon>
        <taxon>Ascomycota</taxon>
        <taxon>Pezizomycotina</taxon>
        <taxon>Sordariomycetes</taxon>
        <taxon>Hypocreomycetidae</taxon>
        <taxon>Hypocreales</taxon>
        <taxon>Clavicipitaceae</taxon>
        <taxon>Claviceps</taxon>
    </lineage>
</organism>
<name>M1VTX7_CLAP2</name>
<evidence type="ECO:0000313" key="3">
    <source>
        <dbReference type="Proteomes" id="UP000016801"/>
    </source>
</evidence>
<dbReference type="VEuPathDB" id="FungiDB:CPUR_00261"/>
<dbReference type="HOGENOM" id="CLU_015319_0_0_1"/>
<sequence>MPNRRGSLNLRPASARRLPKRYESEEHRQGAVRKGVLVHASCRSGARIQASAPQTNRKLRAAEAAAATNVRALSAVAITTSSLRKEGAQKHCRVHHHRAVRGAASWPLSAPPPFLGAEADMSTTAPLFSLGDLDWGSDDDDDDVSVEGLGLGMQWLVCHMLRDDYTFAELTTRILRLTRIQIQVFLIEYMAEYRVWMQYEQNVSRIPWAQLIRHAGEKKLSVAELLHVHRPRLPTDEISREGIATATRFLHARGLGTYAAGLDGWFGIGKMDFLDLEVHGAMVRDTLDREAIAKAAEYGWIDVDEVVRRARQRARKLVLKADTKCRVQDVFLGTIKSLVPGSEAQDVDCGRDGIHVTPRCNRTVWSGVLEDIDEAASQALMQQTRADDKRHQSRGAMGHRGNGGHTIASKAQIEQVFFSLARQVPALLPRHVPGSVVTTAEERVRAAAANTSLSSSPSISISTSTWGLPRRLTTPIKNAQRLKAHDLRKAATSRVWQARVNPLNTDLLFDYRAGSPDACHVLMADDGNGMNASRGRRQPRASQTGKTKRCRTQDVSVSGDEDGRVEGPVRCRRTSGPQEVERAIRLPPYQACGTENRVALDRSFSESLGSEDSIRSVRRKGIMSLSHILEAQDDDGTSYLSAKPPATKRKLAPQPQHKTAKRAKGEQAMGGGNLASRMTSAVVHDDGNHEQTGTEPVKTKKNTAPLFGLPRHQVLCAPLKRAEQADYAWSADVADFAMVCGHAKYALKADRVLRPGQGSESEITDTDTDRSKHTDKSQVPDGDIDKDENAAQLREALHTLMKLHTQYNVVETAQRGCAGQDTGKARFAGCADWALYAADAEVAEYVLDHDGDEEGAGRAAGVGDDDVVDSGGDG</sequence>
<evidence type="ECO:0000256" key="1">
    <source>
        <dbReference type="SAM" id="MobiDB-lite"/>
    </source>
</evidence>
<protein>
    <submittedName>
        <fullName evidence="2">Uncharacterized protein</fullName>
    </submittedName>
</protein>
<dbReference type="EMBL" id="CAGA01000001">
    <property type="protein sequence ID" value="CCE26792.1"/>
    <property type="molecule type" value="Genomic_DNA"/>
</dbReference>
<feature type="region of interest" description="Disordered" evidence="1">
    <location>
        <begin position="755"/>
        <end position="786"/>
    </location>
</feature>
<dbReference type="eggNOG" id="ENOG502T5PT">
    <property type="taxonomic scope" value="Eukaryota"/>
</dbReference>
<feature type="region of interest" description="Disordered" evidence="1">
    <location>
        <begin position="635"/>
        <end position="671"/>
    </location>
</feature>
<dbReference type="OrthoDB" id="10252009at2759"/>
<gene>
    <name evidence="2" type="ORF">CPUR_00261</name>
</gene>